<evidence type="ECO:0008006" key="3">
    <source>
        <dbReference type="Google" id="ProtNLM"/>
    </source>
</evidence>
<sequence>MLWTYTIASSPDRALGPMLRDLTKLMTAVNASGWLSSKVDGYARVIEIERPVGGWHPHGHVLLCFQNRMTRTEARAFALTLRDRYLAAANRLGISASTMGQHVRLVPVEQIDVAVRYVTKQHVLTKPKADGSATLSSLTMDAYTRGDADALDLLHEVEGATYGKQLWRTAGICKPS</sequence>
<accession>A0A3Q9J6S3</accession>
<protein>
    <recommendedName>
        <fullName evidence="3">Replication protein</fullName>
    </recommendedName>
</protein>
<dbReference type="KEGG" id="moy:CVS54_02856"/>
<name>A0A3Q9J6S3_9MICO</name>
<dbReference type="AlphaFoldDB" id="A0A3Q9J6S3"/>
<organism evidence="1 2">
    <name type="scientific">Microbacterium oxydans</name>
    <dbReference type="NCBI Taxonomy" id="82380"/>
    <lineage>
        <taxon>Bacteria</taxon>
        <taxon>Bacillati</taxon>
        <taxon>Actinomycetota</taxon>
        <taxon>Actinomycetes</taxon>
        <taxon>Micrococcales</taxon>
        <taxon>Microbacteriaceae</taxon>
        <taxon>Microbacterium</taxon>
    </lineage>
</organism>
<proteinExistence type="predicted"/>
<evidence type="ECO:0000313" key="1">
    <source>
        <dbReference type="EMBL" id="AZS41501.1"/>
    </source>
</evidence>
<reference evidence="1 2" key="1">
    <citation type="submission" date="2018-08" db="EMBL/GenBank/DDBJ databases">
        <title>Microbacterium oxydans strain HG3.</title>
        <authorList>
            <person name="ORTET P."/>
        </authorList>
    </citation>
    <scope>NUCLEOTIDE SEQUENCE [LARGE SCALE GENOMIC DNA]</scope>
    <source>
        <strain evidence="1 2">HG3</strain>
    </source>
</reference>
<dbReference type="Proteomes" id="UP000274841">
    <property type="component" value="Chromosome"/>
</dbReference>
<gene>
    <name evidence="1" type="ORF">CVS54_02856</name>
</gene>
<dbReference type="EMBL" id="CP031422">
    <property type="protein sequence ID" value="AZS41501.1"/>
    <property type="molecule type" value="Genomic_DNA"/>
</dbReference>
<evidence type="ECO:0000313" key="2">
    <source>
        <dbReference type="Proteomes" id="UP000274841"/>
    </source>
</evidence>